<dbReference type="PANTHER" id="PTHR11102:SF160">
    <property type="entry name" value="ERAD-ASSOCIATED E3 UBIQUITIN-PROTEIN LIGASE COMPONENT HRD3"/>
    <property type="match status" value="1"/>
</dbReference>
<feature type="chain" id="PRO_5014765550" description="Sel1 repeat family protein" evidence="1">
    <location>
        <begin position="21"/>
        <end position="95"/>
    </location>
</feature>
<dbReference type="Gene3D" id="1.25.40.10">
    <property type="entry name" value="Tetratricopeptide repeat domain"/>
    <property type="match status" value="1"/>
</dbReference>
<dbReference type="KEGG" id="tsy:THSYN_04900"/>
<name>A0A2K8U491_9GAMM</name>
<evidence type="ECO:0000313" key="3">
    <source>
        <dbReference type="Proteomes" id="UP000232638"/>
    </source>
</evidence>
<dbReference type="InterPro" id="IPR006597">
    <property type="entry name" value="Sel1-like"/>
</dbReference>
<evidence type="ECO:0000313" key="2">
    <source>
        <dbReference type="EMBL" id="AUB80355.1"/>
    </source>
</evidence>
<feature type="signal peptide" evidence="1">
    <location>
        <begin position="1"/>
        <end position="20"/>
    </location>
</feature>
<dbReference type="InterPro" id="IPR011990">
    <property type="entry name" value="TPR-like_helical_dom_sf"/>
</dbReference>
<dbReference type="AlphaFoldDB" id="A0A2K8U491"/>
<sequence length="95" mass="10035">MRTFTALLLCAALGVGGVSAEPSAAGMIEEKLAKAEQGDADAQSKLGWMYLKGQGVPQDYAQAAAWYRKAADQDNADPQYNIGGLYLTGRGVPQQ</sequence>
<reference evidence="2 3" key="1">
    <citation type="submission" date="2017-03" db="EMBL/GenBank/DDBJ databases">
        <title>Complete genome sequence of Candidatus 'Thiodictyon syntrophicum' sp. nov. strain Cad16T, a photolithoautotroph purple sulfur bacterium isolated from an alpine meromictic lake.</title>
        <authorList>
            <person name="Luedin S.M."/>
            <person name="Pothier J.F."/>
            <person name="Danza F."/>
            <person name="Storelli N."/>
            <person name="Wittwer M."/>
            <person name="Tonolla M."/>
        </authorList>
    </citation>
    <scope>NUCLEOTIDE SEQUENCE [LARGE SCALE GENOMIC DNA]</scope>
    <source>
        <strain evidence="2 3">Cad16T</strain>
    </source>
</reference>
<accession>A0A2K8U491</accession>
<keyword evidence="1" id="KW-0732">Signal</keyword>
<organism evidence="2 3">
    <name type="scientific">Candidatus Thiodictyon syntrophicum</name>
    <dbReference type="NCBI Taxonomy" id="1166950"/>
    <lineage>
        <taxon>Bacteria</taxon>
        <taxon>Pseudomonadati</taxon>
        <taxon>Pseudomonadota</taxon>
        <taxon>Gammaproteobacteria</taxon>
        <taxon>Chromatiales</taxon>
        <taxon>Chromatiaceae</taxon>
        <taxon>Thiodictyon</taxon>
    </lineage>
</organism>
<dbReference type="EMBL" id="CP020370">
    <property type="protein sequence ID" value="AUB80355.1"/>
    <property type="molecule type" value="Genomic_DNA"/>
</dbReference>
<dbReference type="SMART" id="SM00671">
    <property type="entry name" value="SEL1"/>
    <property type="match status" value="1"/>
</dbReference>
<dbReference type="Pfam" id="PF08238">
    <property type="entry name" value="Sel1"/>
    <property type="match status" value="2"/>
</dbReference>
<evidence type="ECO:0008006" key="4">
    <source>
        <dbReference type="Google" id="ProtNLM"/>
    </source>
</evidence>
<protein>
    <recommendedName>
        <fullName evidence="4">Sel1 repeat family protein</fullName>
    </recommendedName>
</protein>
<proteinExistence type="predicted"/>
<dbReference type="SUPFAM" id="SSF81901">
    <property type="entry name" value="HCP-like"/>
    <property type="match status" value="1"/>
</dbReference>
<dbReference type="OrthoDB" id="6114904at2"/>
<dbReference type="PANTHER" id="PTHR11102">
    <property type="entry name" value="SEL-1-LIKE PROTEIN"/>
    <property type="match status" value="1"/>
</dbReference>
<dbReference type="Proteomes" id="UP000232638">
    <property type="component" value="Chromosome"/>
</dbReference>
<evidence type="ECO:0000256" key="1">
    <source>
        <dbReference type="SAM" id="SignalP"/>
    </source>
</evidence>
<keyword evidence="3" id="KW-1185">Reference proteome</keyword>
<dbReference type="InterPro" id="IPR050767">
    <property type="entry name" value="Sel1_AlgK"/>
</dbReference>
<gene>
    <name evidence="2" type="ORF">THSYN_04900</name>
</gene>